<dbReference type="PANTHER" id="PTHR43133">
    <property type="entry name" value="RNA POLYMERASE ECF-TYPE SIGMA FACTO"/>
    <property type="match status" value="1"/>
</dbReference>
<dbReference type="SUPFAM" id="SSF88659">
    <property type="entry name" value="Sigma3 and sigma4 domains of RNA polymerase sigma factors"/>
    <property type="match status" value="1"/>
</dbReference>
<dbReference type="InterPro" id="IPR013325">
    <property type="entry name" value="RNA_pol_sigma_r2"/>
</dbReference>
<dbReference type="NCBIfam" id="TIGR02985">
    <property type="entry name" value="Sig70_bacteroi1"/>
    <property type="match status" value="1"/>
</dbReference>
<dbReference type="InterPro" id="IPR007627">
    <property type="entry name" value="RNA_pol_sigma70_r2"/>
</dbReference>
<protein>
    <submittedName>
        <fullName evidence="7">RNA polymerase sigma-70 factor</fullName>
    </submittedName>
</protein>
<dbReference type="RefSeq" id="WP_286650637.1">
    <property type="nucleotide sequence ID" value="NZ_JACAGK010000009.1"/>
</dbReference>
<evidence type="ECO:0000256" key="1">
    <source>
        <dbReference type="ARBA" id="ARBA00010641"/>
    </source>
</evidence>
<comment type="caution">
    <text evidence="7">The sequence shown here is derived from an EMBL/GenBank/DDBJ whole genome shotgun (WGS) entry which is preliminary data.</text>
</comment>
<gene>
    <name evidence="7" type="ORF">HX018_04885</name>
</gene>
<keyword evidence="2" id="KW-0805">Transcription regulation</keyword>
<dbReference type="InterPro" id="IPR036388">
    <property type="entry name" value="WH-like_DNA-bd_sf"/>
</dbReference>
<dbReference type="Gene3D" id="1.10.10.10">
    <property type="entry name" value="Winged helix-like DNA-binding domain superfamily/Winged helix DNA-binding domain"/>
    <property type="match status" value="1"/>
</dbReference>
<evidence type="ECO:0000259" key="6">
    <source>
        <dbReference type="Pfam" id="PF08281"/>
    </source>
</evidence>
<feature type="domain" description="RNA polymerase sigma factor 70 region 4 type 2" evidence="6">
    <location>
        <begin position="124"/>
        <end position="173"/>
    </location>
</feature>
<dbReference type="Gene3D" id="1.10.1740.10">
    <property type="match status" value="1"/>
</dbReference>
<dbReference type="Pfam" id="PF04542">
    <property type="entry name" value="Sigma70_r2"/>
    <property type="match status" value="1"/>
</dbReference>
<keyword evidence="4" id="KW-0804">Transcription</keyword>
<dbReference type="EMBL" id="JACAGK010000009">
    <property type="protein sequence ID" value="MDM1047577.1"/>
    <property type="molecule type" value="Genomic_DNA"/>
</dbReference>
<organism evidence="7 8">
    <name type="scientific">Sphingobacterium hotanense</name>
    <dbReference type="NCBI Taxonomy" id="649196"/>
    <lineage>
        <taxon>Bacteria</taxon>
        <taxon>Pseudomonadati</taxon>
        <taxon>Bacteroidota</taxon>
        <taxon>Sphingobacteriia</taxon>
        <taxon>Sphingobacteriales</taxon>
        <taxon>Sphingobacteriaceae</taxon>
        <taxon>Sphingobacterium</taxon>
    </lineage>
</organism>
<evidence type="ECO:0000313" key="8">
    <source>
        <dbReference type="Proteomes" id="UP001170954"/>
    </source>
</evidence>
<evidence type="ECO:0000259" key="5">
    <source>
        <dbReference type="Pfam" id="PF04542"/>
    </source>
</evidence>
<reference evidence="7" key="1">
    <citation type="submission" date="2020-06" db="EMBL/GenBank/DDBJ databases">
        <authorList>
            <person name="Dong N."/>
        </authorList>
    </citation>
    <scope>NUCLEOTIDE SEQUENCE</scope>
    <source>
        <strain evidence="7">R1692</strain>
    </source>
</reference>
<comment type="similarity">
    <text evidence="1">Belongs to the sigma-70 factor family. ECF subfamily.</text>
</comment>
<dbReference type="Proteomes" id="UP001170954">
    <property type="component" value="Unassembled WGS sequence"/>
</dbReference>
<dbReference type="InterPro" id="IPR039425">
    <property type="entry name" value="RNA_pol_sigma-70-like"/>
</dbReference>
<dbReference type="Pfam" id="PF08281">
    <property type="entry name" value="Sigma70_r4_2"/>
    <property type="match status" value="1"/>
</dbReference>
<dbReference type="SUPFAM" id="SSF88946">
    <property type="entry name" value="Sigma2 domain of RNA polymerase sigma factors"/>
    <property type="match status" value="1"/>
</dbReference>
<evidence type="ECO:0000256" key="2">
    <source>
        <dbReference type="ARBA" id="ARBA00023015"/>
    </source>
</evidence>
<feature type="domain" description="RNA polymerase sigma-70 region 2" evidence="5">
    <location>
        <begin position="27"/>
        <end position="91"/>
    </location>
</feature>
<dbReference type="NCBIfam" id="TIGR02937">
    <property type="entry name" value="sigma70-ECF"/>
    <property type="match status" value="1"/>
</dbReference>
<evidence type="ECO:0000256" key="4">
    <source>
        <dbReference type="ARBA" id="ARBA00023163"/>
    </source>
</evidence>
<dbReference type="PANTHER" id="PTHR43133:SF46">
    <property type="entry name" value="RNA POLYMERASE SIGMA-70 FACTOR ECF SUBFAMILY"/>
    <property type="match status" value="1"/>
</dbReference>
<dbReference type="InterPro" id="IPR014284">
    <property type="entry name" value="RNA_pol_sigma-70_dom"/>
</dbReference>
<dbReference type="InterPro" id="IPR013249">
    <property type="entry name" value="RNA_pol_sigma70_r4_t2"/>
</dbReference>
<proteinExistence type="inferred from homology"/>
<evidence type="ECO:0000313" key="7">
    <source>
        <dbReference type="EMBL" id="MDM1047577.1"/>
    </source>
</evidence>
<dbReference type="InterPro" id="IPR013324">
    <property type="entry name" value="RNA_pol_sigma_r3/r4-like"/>
</dbReference>
<accession>A0ABT7NK28</accession>
<keyword evidence="3" id="KW-0731">Sigma factor</keyword>
<evidence type="ECO:0000256" key="3">
    <source>
        <dbReference type="ARBA" id="ARBA00023082"/>
    </source>
</evidence>
<name>A0ABT7NK28_9SPHI</name>
<keyword evidence="8" id="KW-1185">Reference proteome</keyword>
<reference evidence="7" key="2">
    <citation type="journal article" date="2022" name="Sci. Total Environ.">
        <title>Prevalence, transmission, and molecular epidemiology of tet(X)-positive bacteria among humans, animals, and environmental niches in China: An epidemiological, and genomic-based study.</title>
        <authorList>
            <person name="Dong N."/>
            <person name="Zeng Y."/>
            <person name="Cai C."/>
            <person name="Sun C."/>
            <person name="Lu J."/>
            <person name="Liu C."/>
            <person name="Zhou H."/>
            <person name="Sun Q."/>
            <person name="Shu L."/>
            <person name="Wang H."/>
            <person name="Wang Y."/>
            <person name="Wang S."/>
            <person name="Wu C."/>
            <person name="Chan E.W."/>
            <person name="Chen G."/>
            <person name="Shen Z."/>
            <person name="Chen S."/>
            <person name="Zhang R."/>
        </authorList>
    </citation>
    <scope>NUCLEOTIDE SEQUENCE</scope>
    <source>
        <strain evidence="7">R1692</strain>
    </source>
</reference>
<sequence length="189" mass="21788">MEEKNIREEDLANLIREGNVMAFEIAFKQFREILFKHAFYVVRNMDEAEDVIQEVFTTLWEKRESIPAEANLSSYLYRMTRNRVLNKLSHQKVMDNYIQHVLVEQSEQTSNSDLDLIGKELAAIIESEIGKLPARMREVFNLSRNVGLSHKEIAELLQISEGTSKLQVSKALAILRQRVLKTVIVLLAG</sequence>
<dbReference type="InterPro" id="IPR014327">
    <property type="entry name" value="RNA_pol_sigma70_bacteroid"/>
</dbReference>